<feature type="region of interest" description="Disordered" evidence="3">
    <location>
        <begin position="108"/>
        <end position="185"/>
    </location>
</feature>
<reference evidence="4" key="1">
    <citation type="journal article" date="2023" name="Science">
        <title>Genome structures resolve the early diversification of teleost fishes.</title>
        <authorList>
            <person name="Parey E."/>
            <person name="Louis A."/>
            <person name="Montfort J."/>
            <person name="Bouchez O."/>
            <person name="Roques C."/>
            <person name="Iampietro C."/>
            <person name="Lluch J."/>
            <person name="Castinel A."/>
            <person name="Donnadieu C."/>
            <person name="Desvignes T."/>
            <person name="Floi Bucao C."/>
            <person name="Jouanno E."/>
            <person name="Wen M."/>
            <person name="Mejri S."/>
            <person name="Dirks R."/>
            <person name="Jansen H."/>
            <person name="Henkel C."/>
            <person name="Chen W.J."/>
            <person name="Zahm M."/>
            <person name="Cabau C."/>
            <person name="Klopp C."/>
            <person name="Thompson A.W."/>
            <person name="Robinson-Rechavi M."/>
            <person name="Braasch I."/>
            <person name="Lecointre G."/>
            <person name="Bobe J."/>
            <person name="Postlethwait J.H."/>
            <person name="Berthelot C."/>
            <person name="Roest Crollius H."/>
            <person name="Guiguen Y."/>
        </authorList>
    </citation>
    <scope>NUCLEOTIDE SEQUENCE</scope>
    <source>
        <strain evidence="4">NC1722</strain>
    </source>
</reference>
<gene>
    <name evidence="4" type="ORF">AAFF_G00217090</name>
</gene>
<feature type="compositionally biased region" description="Polar residues" evidence="3">
    <location>
        <begin position="34"/>
        <end position="50"/>
    </location>
</feature>
<dbReference type="PANTHER" id="PTHR15073">
    <property type="entry name" value="MICROTUBULE-ASSOCIATED PROTEIN"/>
    <property type="match status" value="1"/>
</dbReference>
<protein>
    <recommendedName>
        <fullName evidence="6">Ensconsin</fullName>
    </recommendedName>
</protein>
<dbReference type="GO" id="GO:0015630">
    <property type="term" value="C:microtubule cytoskeleton"/>
    <property type="evidence" value="ECO:0007669"/>
    <property type="project" value="TreeGrafter"/>
</dbReference>
<dbReference type="AlphaFoldDB" id="A0AAD7WUN4"/>
<feature type="compositionally biased region" description="Polar residues" evidence="3">
    <location>
        <begin position="10"/>
        <end position="21"/>
    </location>
</feature>
<name>A0AAD7WUN4_9TELE</name>
<evidence type="ECO:0000256" key="1">
    <source>
        <dbReference type="ARBA" id="ARBA00007525"/>
    </source>
</evidence>
<organism evidence="4 5">
    <name type="scientific">Aldrovandia affinis</name>
    <dbReference type="NCBI Taxonomy" id="143900"/>
    <lineage>
        <taxon>Eukaryota</taxon>
        <taxon>Metazoa</taxon>
        <taxon>Chordata</taxon>
        <taxon>Craniata</taxon>
        <taxon>Vertebrata</taxon>
        <taxon>Euteleostomi</taxon>
        <taxon>Actinopterygii</taxon>
        <taxon>Neopterygii</taxon>
        <taxon>Teleostei</taxon>
        <taxon>Notacanthiformes</taxon>
        <taxon>Halosauridae</taxon>
        <taxon>Aldrovandia</taxon>
    </lineage>
</organism>
<evidence type="ECO:0000313" key="5">
    <source>
        <dbReference type="Proteomes" id="UP001221898"/>
    </source>
</evidence>
<evidence type="ECO:0000256" key="3">
    <source>
        <dbReference type="SAM" id="MobiDB-lite"/>
    </source>
</evidence>
<dbReference type="GO" id="GO:0000226">
    <property type="term" value="P:microtubule cytoskeleton organization"/>
    <property type="evidence" value="ECO:0007669"/>
    <property type="project" value="TreeGrafter"/>
</dbReference>
<dbReference type="Proteomes" id="UP001221898">
    <property type="component" value="Unassembled WGS sequence"/>
</dbReference>
<dbReference type="InterPro" id="IPR051483">
    <property type="entry name" value="MAP7_domain-containing"/>
</dbReference>
<feature type="compositionally biased region" description="Basic and acidic residues" evidence="3">
    <location>
        <begin position="58"/>
        <end position="87"/>
    </location>
</feature>
<comment type="similarity">
    <text evidence="1">Belongs to the MAP7 family.</text>
</comment>
<feature type="compositionally biased region" description="Polar residues" evidence="3">
    <location>
        <begin position="405"/>
        <end position="415"/>
    </location>
</feature>
<feature type="region of interest" description="Disordered" evidence="3">
    <location>
        <begin position="1"/>
        <end position="87"/>
    </location>
</feature>
<evidence type="ECO:0000256" key="2">
    <source>
        <dbReference type="ARBA" id="ARBA00023054"/>
    </source>
</evidence>
<proteinExistence type="inferred from homology"/>
<feature type="region of interest" description="Disordered" evidence="3">
    <location>
        <begin position="275"/>
        <end position="439"/>
    </location>
</feature>
<comment type="caution">
    <text evidence="4">The sequence shown here is derived from an EMBL/GenBank/DDBJ whole genome shotgun (WGS) entry which is preliminary data.</text>
</comment>
<feature type="compositionally biased region" description="Polar residues" evidence="3">
    <location>
        <begin position="326"/>
        <end position="338"/>
    </location>
</feature>
<keyword evidence="5" id="KW-1185">Reference proteome</keyword>
<dbReference type="PANTHER" id="PTHR15073:SF4">
    <property type="entry name" value="ENSCONSIN"/>
    <property type="match status" value="1"/>
</dbReference>
<feature type="compositionally biased region" description="Basic and acidic residues" evidence="3">
    <location>
        <begin position="297"/>
        <end position="306"/>
    </location>
</feature>
<evidence type="ECO:0008006" key="6">
    <source>
        <dbReference type="Google" id="ProtNLM"/>
    </source>
</evidence>
<evidence type="ECO:0000313" key="4">
    <source>
        <dbReference type="EMBL" id="KAJ8409650.1"/>
    </source>
</evidence>
<keyword evidence="2" id="KW-0175">Coiled coil</keyword>
<feature type="compositionally biased region" description="Basic and acidic residues" evidence="3">
    <location>
        <begin position="108"/>
        <end position="147"/>
    </location>
</feature>
<dbReference type="EMBL" id="JAINUG010000029">
    <property type="protein sequence ID" value="KAJ8409650.1"/>
    <property type="molecule type" value="Genomic_DNA"/>
</dbReference>
<feature type="compositionally biased region" description="Basic residues" evidence="3">
    <location>
        <begin position="341"/>
        <end position="356"/>
    </location>
</feature>
<accession>A0AAD7WUN4</accession>
<sequence length="439" mass="49421">MADPEGTDASPVSSEGGSDSQPKSEDKKSPCQPPSSGLGQNCNNNNTGSSKPEPLVLKIDERQRLARERREEREKQIAARESAWLEREERAKQYYEKQLEERRRRLEEQRLREEKRRAAVEEKRRQRLEEEKVRHEAVMRRTQERSQRVKQKPNRWSWGAPMHGSTSHTSDADRRSVSTMNLSKHAEPVITKRLSSSSATLINSPDRASRRLPLTPWESTMVNRLLTPTHSYLARSRSAASLSGEAVIPICPRSASCHPMTAMSFKSLQCRSAERPRTALSSLDSVNRRRTANPTMGDKRDKDYVRKSWSNLSVPAPAEGKRPRSPGNQRNKATAPSSVRTTHKTPPRPPTPKRVRSPPPGEELRALSLPLSPGNVRPVRAPPQTPRTPREEPEQGTGGGGDPIPSQTKPQNRLSSAHERTPWRLCPDPALHGLFSRWG</sequence>